<dbReference type="Proteomes" id="UP000002358">
    <property type="component" value="Chromosome 5"/>
</dbReference>
<feature type="transmembrane region" description="Helical" evidence="7">
    <location>
        <begin position="172"/>
        <end position="197"/>
    </location>
</feature>
<evidence type="ECO:0000313" key="10">
    <source>
        <dbReference type="Proteomes" id="UP000002358"/>
    </source>
</evidence>
<keyword evidence="6 7" id="KW-0472">Membrane</keyword>
<protein>
    <recommendedName>
        <fullName evidence="7">XK-related protein</fullName>
    </recommendedName>
</protein>
<feature type="transmembrane region" description="Helical" evidence="7">
    <location>
        <begin position="34"/>
        <end position="54"/>
    </location>
</feature>
<evidence type="ECO:0000256" key="5">
    <source>
        <dbReference type="ARBA" id="ARBA00022989"/>
    </source>
</evidence>
<dbReference type="GO" id="GO:0005886">
    <property type="term" value="C:plasma membrane"/>
    <property type="evidence" value="ECO:0007669"/>
    <property type="project" value="UniProtKB-SubCell"/>
</dbReference>
<dbReference type="SMR" id="A0A7M7QLL1"/>
<dbReference type="OMA" id="AEYCKDG"/>
<dbReference type="Pfam" id="PF09815">
    <property type="entry name" value="XK-related"/>
    <property type="match status" value="1"/>
</dbReference>
<feature type="transmembrane region" description="Helical" evidence="7">
    <location>
        <begin position="142"/>
        <end position="160"/>
    </location>
</feature>
<dbReference type="PANTHER" id="PTHR16024:SF28">
    <property type="entry name" value="XK-RELATED PROTEIN"/>
    <property type="match status" value="1"/>
</dbReference>
<feature type="transmembrane region" description="Helical" evidence="7">
    <location>
        <begin position="328"/>
        <end position="351"/>
    </location>
</feature>
<dbReference type="GeneID" id="100679287"/>
<evidence type="ECO:0000256" key="8">
    <source>
        <dbReference type="SAM" id="MobiDB-lite"/>
    </source>
</evidence>
<accession>A0A7M7QLL1</accession>
<feature type="transmembrane region" description="Helical" evidence="7">
    <location>
        <begin position="296"/>
        <end position="316"/>
    </location>
</feature>
<proteinExistence type="inferred from homology"/>
<feature type="compositionally biased region" description="Basic and acidic residues" evidence="8">
    <location>
        <begin position="1"/>
        <end position="11"/>
    </location>
</feature>
<dbReference type="InterPro" id="IPR050895">
    <property type="entry name" value="XK-related_scramblase"/>
</dbReference>
<evidence type="ECO:0000256" key="2">
    <source>
        <dbReference type="ARBA" id="ARBA00008789"/>
    </source>
</evidence>
<sequence length="1195" mass="134681">MAASDELRIDRDDEPAAGARPRDDLYAEKRPVDLLFYALTIAIFAATLVTDFFVVVEHWLNTYKSWAYLTAALAFVPSCFLQILSLKWYRISGDLTRHQWISHIFHFAIMHRFCLLLNSAIKTMKIQLSPQHRDWILQVENDAFTLNMFTSLLVSVPQIILQIYTMAVLQHVSFWTSASVIASICSLTWGLTAYALLINRTNQDNSHYTWSSMMIQGFWRGGMLASRIAALVLAAMCFKAWMLVIFGIHALGMTVWIIQQTTNFCLTAVEELVYKCLIGAVYFFDFLRLSDKQVRYHICIFYSIIIVQNVIFYTIYLVFFKDLFQRNVLIVSTILILGGSLVGAISMLIHFCMFQNVKTIKLCAHAKFDPELSIEATSTKNITSNKSPIKKWNNQAANNESIETISQDVTADKKSLLTNIVQNGESLEKGIVNTSFMKNDETNVTVQVFVEDSKLTNVDVSIEKIEGQSIFNLEKKVEESCNVDVEIDTSGQMATSSTDNLHRQKRRGICSEVELDLKTNDDCNIDVDPQLSQKRRGICSLTQLGLELVTDEDNYVEKSFTSVDKLKSISEVSLNIDQDKSIDSGILDSLPIKNLVTGNICEVVIPENILIRGRLNTPVISESDETNLNNQLSEKDELLRKQEEETMSHVTSIHDYENLCPLGVARPPWCIRSWKGYTDIETYIHDDSIVRDRRRDTLTSTATGTTLSSDFSDATYVSQPVRKLMKRSRQDDYLDTLIYDLVDWESISNKAPNEEISTTTTTISESINDTTQDESSLFSAKPIVIDEKGGMLALDTIVEEREDPNTGSFPEVQMNIKKPSCSVSSLVATIDEIRKCTAENSPRHVYHRTESQWEDLEQKILVKRAHLTKVLFRSDYSNVTLLHHNSSYTEPHTSTSISEKSNDKLSILREVTNYCLKDSVGTTPLINAILSDSPILGPKTEAQTCQNGGLLEEDNVYVDMNALGAQRCSNEDDKESKIIRSVATEASSTIPLTSALAKSKDIIISEIDEKSENANRKNVAFLLTNEVIHNDSIDTHLEKSDSSSAKSSIPAEHSNSASTCCTDKRLRTINRPRRKFSLLRERFEPKSSSDQIVCVVSPTSSNEKIFSSRPQLGSLNKRISEIFNDPAVFDSSIKYDKKNLTGKSASVLDSTDEQTDSLRERRNVFLKQVLSPPRFPGWGRKRTFSPNAKIIPKAH</sequence>
<evidence type="ECO:0000256" key="3">
    <source>
        <dbReference type="ARBA" id="ARBA00022475"/>
    </source>
</evidence>
<evidence type="ECO:0000256" key="6">
    <source>
        <dbReference type="ARBA" id="ARBA00023136"/>
    </source>
</evidence>
<organism evidence="9 10">
    <name type="scientific">Nasonia vitripennis</name>
    <name type="common">Parasitic wasp</name>
    <dbReference type="NCBI Taxonomy" id="7425"/>
    <lineage>
        <taxon>Eukaryota</taxon>
        <taxon>Metazoa</taxon>
        <taxon>Ecdysozoa</taxon>
        <taxon>Arthropoda</taxon>
        <taxon>Hexapoda</taxon>
        <taxon>Insecta</taxon>
        <taxon>Pterygota</taxon>
        <taxon>Neoptera</taxon>
        <taxon>Endopterygota</taxon>
        <taxon>Hymenoptera</taxon>
        <taxon>Apocrita</taxon>
        <taxon>Proctotrupomorpha</taxon>
        <taxon>Chalcidoidea</taxon>
        <taxon>Pteromalidae</taxon>
        <taxon>Pteromalinae</taxon>
        <taxon>Nasonia</taxon>
    </lineage>
</organism>
<dbReference type="PANTHER" id="PTHR16024">
    <property type="entry name" value="XK-RELATED PROTEIN"/>
    <property type="match status" value="1"/>
</dbReference>
<feature type="transmembrane region" description="Helical" evidence="7">
    <location>
        <begin position="66"/>
        <end position="88"/>
    </location>
</feature>
<evidence type="ECO:0000256" key="4">
    <source>
        <dbReference type="ARBA" id="ARBA00022692"/>
    </source>
</evidence>
<keyword evidence="3" id="KW-1003">Cell membrane</keyword>
<feature type="region of interest" description="Disordered" evidence="8">
    <location>
        <begin position="1034"/>
        <end position="1058"/>
    </location>
</feature>
<dbReference type="OrthoDB" id="6356248at2759"/>
<dbReference type="RefSeq" id="XP_031788765.1">
    <property type="nucleotide sequence ID" value="XM_031932905.1"/>
</dbReference>
<evidence type="ECO:0000256" key="1">
    <source>
        <dbReference type="ARBA" id="ARBA00004651"/>
    </source>
</evidence>
<comment type="similarity">
    <text evidence="2 7">Belongs to the XK family.</text>
</comment>
<dbReference type="InParanoid" id="A0A7M7QLL1"/>
<dbReference type="AlphaFoldDB" id="A0A7M7QLL1"/>
<dbReference type="EnsemblMetazoa" id="XM_031932905">
    <property type="protein sequence ID" value="XP_031788765"/>
    <property type="gene ID" value="LOC100679287"/>
</dbReference>
<keyword evidence="10" id="KW-1185">Reference proteome</keyword>
<comment type="subcellular location">
    <subcellularLocation>
        <location evidence="1">Cell membrane</location>
        <topology evidence="1">Multi-pass membrane protein</topology>
    </subcellularLocation>
    <subcellularLocation>
        <location evidence="7">Membrane</location>
        <topology evidence="7">Multi-pass membrane protein</topology>
    </subcellularLocation>
</comment>
<dbReference type="InterPro" id="IPR018629">
    <property type="entry name" value="XK-rel"/>
</dbReference>
<evidence type="ECO:0000256" key="7">
    <source>
        <dbReference type="RuleBase" id="RU910716"/>
    </source>
</evidence>
<feature type="region of interest" description="Disordered" evidence="8">
    <location>
        <begin position="1"/>
        <end position="20"/>
    </location>
</feature>
<feature type="transmembrane region" description="Helical" evidence="7">
    <location>
        <begin position="272"/>
        <end position="289"/>
    </location>
</feature>
<keyword evidence="4 7" id="KW-0812">Transmembrane</keyword>
<name>A0A7M7QLL1_NASVI</name>
<reference evidence="9" key="1">
    <citation type="submission" date="2021-01" db="UniProtKB">
        <authorList>
            <consortium name="EnsemblMetazoa"/>
        </authorList>
    </citation>
    <scope>IDENTIFICATION</scope>
</reference>
<evidence type="ECO:0000313" key="9">
    <source>
        <dbReference type="EnsemblMetazoa" id="XP_031788765"/>
    </source>
</evidence>
<keyword evidence="5 7" id="KW-1133">Transmembrane helix</keyword>
<feature type="transmembrane region" description="Helical" evidence="7">
    <location>
        <begin position="228"/>
        <end position="252"/>
    </location>
</feature>